<dbReference type="InterPro" id="IPR041577">
    <property type="entry name" value="RT_RNaseH_2"/>
</dbReference>
<name>A0A6A4R5C6_LUPAL</name>
<dbReference type="Pfam" id="PF17919">
    <property type="entry name" value="RT_RNaseH_2"/>
    <property type="match status" value="1"/>
</dbReference>
<reference evidence="3" key="1">
    <citation type="journal article" date="2020" name="Nat. Commun.">
        <title>Genome sequence of the cluster root forming white lupin.</title>
        <authorList>
            <person name="Hufnagel B."/>
            <person name="Marques A."/>
            <person name="Soriano A."/>
            <person name="Marques L."/>
            <person name="Divol F."/>
            <person name="Doumas P."/>
            <person name="Sallet E."/>
            <person name="Mancinotti D."/>
            <person name="Carrere S."/>
            <person name="Marande W."/>
            <person name="Arribat S."/>
            <person name="Keller J."/>
            <person name="Huneau C."/>
            <person name="Blein T."/>
            <person name="Aime D."/>
            <person name="Laguerre M."/>
            <person name="Taylor J."/>
            <person name="Schubert V."/>
            <person name="Nelson M."/>
            <person name="Geu-Flores F."/>
            <person name="Crespi M."/>
            <person name="Gallardo-Guerrero K."/>
            <person name="Delaux P.-M."/>
            <person name="Salse J."/>
            <person name="Berges H."/>
            <person name="Guyot R."/>
            <person name="Gouzy J."/>
            <person name="Peret B."/>
        </authorList>
    </citation>
    <scope>NUCLEOTIDE SEQUENCE [LARGE SCALE GENOMIC DNA]</scope>
    <source>
        <strain evidence="3">cv. Amiga</strain>
    </source>
</reference>
<sequence>MKSWPVPTSIKGLRGFLGLTGYYRKFVQGYGKLARPLTELLKKDAFKWTPEATVAFQQLKEAMFELPMLAIPDFTKDFVVETDASSKGLGAVLMQDGKPLAFWSKCLSLKAQQKSVYERELIALVQAIQKWRHYLLGMHFIIKTD</sequence>
<dbReference type="Proteomes" id="UP000447434">
    <property type="component" value="Chromosome 1"/>
</dbReference>
<comment type="caution">
    <text evidence="2">The sequence shown here is derived from an EMBL/GenBank/DDBJ whole genome shotgun (WGS) entry which is preliminary data.</text>
</comment>
<proteinExistence type="predicted"/>
<accession>A0A6A4R5C6</accession>
<dbReference type="OrthoDB" id="1909920at2759"/>
<evidence type="ECO:0000313" key="2">
    <source>
        <dbReference type="EMBL" id="KAE9622108.1"/>
    </source>
</evidence>
<evidence type="ECO:0000259" key="1">
    <source>
        <dbReference type="Pfam" id="PF17919"/>
    </source>
</evidence>
<dbReference type="Gene3D" id="3.30.70.270">
    <property type="match status" value="1"/>
</dbReference>
<evidence type="ECO:0000313" key="3">
    <source>
        <dbReference type="Proteomes" id="UP000447434"/>
    </source>
</evidence>
<protein>
    <submittedName>
        <fullName evidence="2">Putative nucleotidyltransferase, Ribonuclease H</fullName>
    </submittedName>
</protein>
<dbReference type="AlphaFoldDB" id="A0A6A4R5C6"/>
<dbReference type="PANTHER" id="PTHR33064">
    <property type="entry name" value="POL PROTEIN"/>
    <property type="match status" value="1"/>
</dbReference>
<dbReference type="PANTHER" id="PTHR33064:SF40">
    <property type="entry name" value="REVERSE TRANSCRIPTASE_RETROTRANSPOSON-DERIVED PROTEIN RNASE H-LIKE DOMAIN-CONTAINING PROTEIN"/>
    <property type="match status" value="1"/>
</dbReference>
<feature type="domain" description="Reverse transcriptase/retrotransposon-derived protein RNase H-like" evidence="1">
    <location>
        <begin position="48"/>
        <end position="142"/>
    </location>
</feature>
<dbReference type="EMBL" id="WOCE01000001">
    <property type="protein sequence ID" value="KAE9622108.1"/>
    <property type="molecule type" value="Genomic_DNA"/>
</dbReference>
<dbReference type="InterPro" id="IPR043128">
    <property type="entry name" value="Rev_trsase/Diguanyl_cyclase"/>
</dbReference>
<dbReference type="FunFam" id="3.30.70.270:FF:000020">
    <property type="entry name" value="Transposon Tf2-6 polyprotein-like Protein"/>
    <property type="match status" value="1"/>
</dbReference>
<dbReference type="GO" id="GO:0016740">
    <property type="term" value="F:transferase activity"/>
    <property type="evidence" value="ECO:0007669"/>
    <property type="project" value="UniProtKB-KW"/>
</dbReference>
<dbReference type="InterPro" id="IPR043502">
    <property type="entry name" value="DNA/RNA_pol_sf"/>
</dbReference>
<dbReference type="InterPro" id="IPR051320">
    <property type="entry name" value="Viral_Replic_Matur_Polypro"/>
</dbReference>
<dbReference type="SUPFAM" id="SSF56672">
    <property type="entry name" value="DNA/RNA polymerases"/>
    <property type="match status" value="1"/>
</dbReference>
<organism evidence="2 3">
    <name type="scientific">Lupinus albus</name>
    <name type="common">White lupine</name>
    <name type="synonym">Lupinus termis</name>
    <dbReference type="NCBI Taxonomy" id="3870"/>
    <lineage>
        <taxon>Eukaryota</taxon>
        <taxon>Viridiplantae</taxon>
        <taxon>Streptophyta</taxon>
        <taxon>Embryophyta</taxon>
        <taxon>Tracheophyta</taxon>
        <taxon>Spermatophyta</taxon>
        <taxon>Magnoliopsida</taxon>
        <taxon>eudicotyledons</taxon>
        <taxon>Gunneridae</taxon>
        <taxon>Pentapetalae</taxon>
        <taxon>rosids</taxon>
        <taxon>fabids</taxon>
        <taxon>Fabales</taxon>
        <taxon>Fabaceae</taxon>
        <taxon>Papilionoideae</taxon>
        <taxon>50 kb inversion clade</taxon>
        <taxon>genistoids sensu lato</taxon>
        <taxon>core genistoids</taxon>
        <taxon>Genisteae</taxon>
        <taxon>Lupinus</taxon>
    </lineage>
</organism>
<keyword evidence="3" id="KW-1185">Reference proteome</keyword>
<keyword evidence="2" id="KW-0808">Transferase</keyword>
<gene>
    <name evidence="2" type="ORF">Lalb_Chr01g0021821</name>
</gene>